<dbReference type="RefSeq" id="WP_237871653.1">
    <property type="nucleotide sequence ID" value="NZ_JAKLTR010000006.1"/>
</dbReference>
<dbReference type="InterPro" id="IPR032466">
    <property type="entry name" value="Metal_Hydrolase"/>
</dbReference>
<dbReference type="PROSITE" id="PS51257">
    <property type="entry name" value="PROKAR_LIPOPROTEIN"/>
    <property type="match status" value="1"/>
</dbReference>
<feature type="chain" id="PRO_5045325863" evidence="1">
    <location>
        <begin position="23"/>
        <end position="455"/>
    </location>
</feature>
<sequence>MKMLFRPVIAIAALFTVMSACNNPAKNTADKSIILHDVTLIDGKGTAPQEHIDIRMINDSIVDVGRSLDTNGATVIRLGGKTVMPSLISAHVHIGALKGTATKPEFYTRGNIISQLNKYQDYGILNILVMGTDRPLLFETGIRDSSLAGNFPGARIHSAGYGFGVPGGAPPLEFAMDRVFRPETPAQVSAQMDSLAALKPEVVKLWLDDFGGKFRKMDPAVYKAVIDEAHKHQLRVASHAYYVSDARQLVNEGVDIIAHSIRDSVTDDALVSRMKSKGIIYIPTLSLDEFSFIYAGKPEWIDDPFFKTSLEPGVYEMITDEKYQSDLKKSPAYARNMKGFDIALKNLKKLHDAGVLVALGTDSGAMPLRAQGFSEHLELELMVQAGLSPLQAITAATGNAAKAMKIDGAFGTIEKGKIADLLIIDGDPLKDIRQTRQIFAVYKAGKEVSKGPLSK</sequence>
<gene>
    <name evidence="3" type="ORF">LZZ85_11155</name>
</gene>
<dbReference type="InterPro" id="IPR011059">
    <property type="entry name" value="Metal-dep_hydrolase_composite"/>
</dbReference>
<keyword evidence="1" id="KW-0732">Signal</keyword>
<dbReference type="SUPFAM" id="SSF51556">
    <property type="entry name" value="Metallo-dependent hydrolases"/>
    <property type="match status" value="1"/>
</dbReference>
<dbReference type="Pfam" id="PF01979">
    <property type="entry name" value="Amidohydro_1"/>
    <property type="match status" value="1"/>
</dbReference>
<evidence type="ECO:0000259" key="2">
    <source>
        <dbReference type="Pfam" id="PF01979"/>
    </source>
</evidence>
<dbReference type="Gene3D" id="3.20.20.140">
    <property type="entry name" value="Metal-dependent hydrolases"/>
    <property type="match status" value="1"/>
</dbReference>
<dbReference type="Gene3D" id="2.30.40.10">
    <property type="entry name" value="Urease, subunit C, domain 1"/>
    <property type="match status" value="1"/>
</dbReference>
<accession>A0ABS9KRA7</accession>
<reference evidence="3" key="1">
    <citation type="submission" date="2022-01" db="EMBL/GenBank/DDBJ databases">
        <authorList>
            <person name="Jo J.-H."/>
            <person name="Im W.-T."/>
        </authorList>
    </citation>
    <scope>NUCLEOTIDE SEQUENCE</scope>
    <source>
        <strain evidence="3">NA20</strain>
    </source>
</reference>
<keyword evidence="4" id="KW-1185">Reference proteome</keyword>
<comment type="caution">
    <text evidence="3">The sequence shown here is derived from an EMBL/GenBank/DDBJ whole genome shotgun (WGS) entry which is preliminary data.</text>
</comment>
<dbReference type="EMBL" id="JAKLTR010000006">
    <property type="protein sequence ID" value="MCG2614845.1"/>
    <property type="molecule type" value="Genomic_DNA"/>
</dbReference>
<proteinExistence type="predicted"/>
<feature type="signal peptide" evidence="1">
    <location>
        <begin position="1"/>
        <end position="22"/>
    </location>
</feature>
<evidence type="ECO:0000256" key="1">
    <source>
        <dbReference type="SAM" id="SignalP"/>
    </source>
</evidence>
<dbReference type="Proteomes" id="UP001165367">
    <property type="component" value="Unassembled WGS sequence"/>
</dbReference>
<protein>
    <submittedName>
        <fullName evidence="3">Amidohydrolase family protein</fullName>
    </submittedName>
</protein>
<dbReference type="InterPro" id="IPR051781">
    <property type="entry name" value="Metallo-dep_Hydrolase"/>
</dbReference>
<dbReference type="SUPFAM" id="SSF51338">
    <property type="entry name" value="Composite domain of metallo-dependent hydrolases"/>
    <property type="match status" value="1"/>
</dbReference>
<evidence type="ECO:0000313" key="4">
    <source>
        <dbReference type="Proteomes" id="UP001165367"/>
    </source>
</evidence>
<evidence type="ECO:0000313" key="3">
    <source>
        <dbReference type="EMBL" id="MCG2614845.1"/>
    </source>
</evidence>
<dbReference type="PANTHER" id="PTHR43135:SF3">
    <property type="entry name" value="ALPHA-D-RIBOSE 1-METHYLPHOSPHONATE 5-TRIPHOSPHATE DIPHOSPHATASE"/>
    <property type="match status" value="1"/>
</dbReference>
<name>A0ABS9KRA7_9BACT</name>
<organism evidence="3 4">
    <name type="scientific">Terrimonas ginsenosidimutans</name>
    <dbReference type="NCBI Taxonomy" id="2908004"/>
    <lineage>
        <taxon>Bacteria</taxon>
        <taxon>Pseudomonadati</taxon>
        <taxon>Bacteroidota</taxon>
        <taxon>Chitinophagia</taxon>
        <taxon>Chitinophagales</taxon>
        <taxon>Chitinophagaceae</taxon>
        <taxon>Terrimonas</taxon>
    </lineage>
</organism>
<dbReference type="InterPro" id="IPR006680">
    <property type="entry name" value="Amidohydro-rel"/>
</dbReference>
<feature type="domain" description="Amidohydrolase-related" evidence="2">
    <location>
        <begin position="82"/>
        <end position="447"/>
    </location>
</feature>
<dbReference type="PANTHER" id="PTHR43135">
    <property type="entry name" value="ALPHA-D-RIBOSE 1-METHYLPHOSPHONATE 5-TRIPHOSPHATE DIPHOSPHATASE"/>
    <property type="match status" value="1"/>
</dbReference>